<dbReference type="AlphaFoldDB" id="A0A4R7ZFE1"/>
<evidence type="ECO:0000313" key="2">
    <source>
        <dbReference type="EMBL" id="TDW15696.1"/>
    </source>
</evidence>
<reference evidence="2 3" key="1">
    <citation type="submission" date="2019-03" db="EMBL/GenBank/DDBJ databases">
        <title>Genomic Encyclopedia of Type Strains, Phase III (KMG-III): the genomes of soil and plant-associated and newly described type strains.</title>
        <authorList>
            <person name="Whitman W."/>
        </authorList>
    </citation>
    <scope>NUCLEOTIDE SEQUENCE [LARGE SCALE GENOMIC DNA]</scope>
    <source>
        <strain evidence="2 3">VKM Ac-2570</strain>
    </source>
</reference>
<keyword evidence="2" id="KW-0378">Hydrolase</keyword>
<evidence type="ECO:0000313" key="3">
    <source>
        <dbReference type="Proteomes" id="UP000295447"/>
    </source>
</evidence>
<dbReference type="Pfam" id="PF03819">
    <property type="entry name" value="MazG"/>
    <property type="match status" value="1"/>
</dbReference>
<organism evidence="2 3">
    <name type="scientific">Kribbella kalugense</name>
    <dbReference type="NCBI Taxonomy" id="2512221"/>
    <lineage>
        <taxon>Bacteria</taxon>
        <taxon>Bacillati</taxon>
        <taxon>Actinomycetota</taxon>
        <taxon>Actinomycetes</taxon>
        <taxon>Propionibacteriales</taxon>
        <taxon>Kribbellaceae</taxon>
        <taxon>Kribbella</taxon>
    </lineage>
</organism>
<gene>
    <name evidence="2" type="ORF">EV650_7186</name>
</gene>
<dbReference type="CDD" id="cd11541">
    <property type="entry name" value="NTP-PPase_u4"/>
    <property type="match status" value="1"/>
</dbReference>
<keyword evidence="3" id="KW-1185">Reference proteome</keyword>
<sequence>MERIGATYSCAMDLNGYQQAALRTAAPKEKHNELFHLLLGLVGETGEIAEKAKKIVRDKDSDFSHWDIEDLTKELGDTLWYVAVIADYFDIPLENVAQLNITKLADRQNRSMLGGSGDNR</sequence>
<dbReference type="Proteomes" id="UP000295447">
    <property type="component" value="Unassembled WGS sequence"/>
</dbReference>
<dbReference type="GO" id="GO:0016787">
    <property type="term" value="F:hydrolase activity"/>
    <property type="evidence" value="ECO:0007669"/>
    <property type="project" value="UniProtKB-KW"/>
</dbReference>
<name>A0A4R7ZFE1_9ACTN</name>
<feature type="domain" description="NTP pyrophosphohydrolase MazG-like" evidence="1">
    <location>
        <begin position="37"/>
        <end position="109"/>
    </location>
</feature>
<dbReference type="InterPro" id="IPR004518">
    <property type="entry name" value="MazG-like_dom"/>
</dbReference>
<accession>A0A4R7ZFE1</accession>
<evidence type="ECO:0000259" key="1">
    <source>
        <dbReference type="Pfam" id="PF03819"/>
    </source>
</evidence>
<dbReference type="Gene3D" id="1.10.287.1080">
    <property type="entry name" value="MazG-like"/>
    <property type="match status" value="1"/>
</dbReference>
<dbReference type="InterPro" id="IPR011379">
    <property type="entry name" value="MazG-related_GP37"/>
</dbReference>
<protein>
    <submittedName>
        <fullName evidence="2">NTP pyrophosphatase (Non-canonical NTP hydrolase)</fullName>
    </submittedName>
</protein>
<comment type="caution">
    <text evidence="2">The sequence shown here is derived from an EMBL/GenBank/DDBJ whole genome shotgun (WGS) entry which is preliminary data.</text>
</comment>
<dbReference type="EMBL" id="SODF01000003">
    <property type="protein sequence ID" value="TDW15696.1"/>
    <property type="molecule type" value="Genomic_DNA"/>
</dbReference>
<dbReference type="SUPFAM" id="SSF101386">
    <property type="entry name" value="all-alpha NTP pyrophosphatases"/>
    <property type="match status" value="1"/>
</dbReference>
<proteinExistence type="predicted"/>
<dbReference type="PIRSF" id="PIRSF006639">
    <property type="entry name" value="UCP006639_pph"/>
    <property type="match status" value="1"/>
</dbReference>